<dbReference type="PANTHER" id="PTHR36838">
    <property type="entry name" value="AUXIN EFFLUX CARRIER FAMILY PROTEIN"/>
    <property type="match status" value="1"/>
</dbReference>
<evidence type="ECO:0000256" key="4">
    <source>
        <dbReference type="ARBA" id="ARBA00022692"/>
    </source>
</evidence>
<accession>A0A916VNH3</accession>
<name>A0A916VNH3_9RHOB</name>
<feature type="transmembrane region" description="Helical" evidence="7">
    <location>
        <begin position="6"/>
        <end position="26"/>
    </location>
</feature>
<evidence type="ECO:0000313" key="8">
    <source>
        <dbReference type="EMBL" id="GGA10684.1"/>
    </source>
</evidence>
<dbReference type="PANTHER" id="PTHR36838:SF3">
    <property type="entry name" value="TRANSPORTER AUXIN EFFLUX CARRIER EC FAMILY"/>
    <property type="match status" value="1"/>
</dbReference>
<feature type="transmembrane region" description="Helical" evidence="7">
    <location>
        <begin position="38"/>
        <end position="63"/>
    </location>
</feature>
<feature type="transmembrane region" description="Helical" evidence="7">
    <location>
        <begin position="228"/>
        <end position="251"/>
    </location>
</feature>
<organism evidence="8 9">
    <name type="scientific">Neptunicoccus cionae</name>
    <dbReference type="NCBI Taxonomy" id="2035344"/>
    <lineage>
        <taxon>Bacteria</taxon>
        <taxon>Pseudomonadati</taxon>
        <taxon>Pseudomonadota</taxon>
        <taxon>Alphaproteobacteria</taxon>
        <taxon>Rhodobacterales</taxon>
        <taxon>Paracoccaceae</taxon>
        <taxon>Neptunicoccus</taxon>
    </lineage>
</organism>
<feature type="transmembrane region" description="Helical" evidence="7">
    <location>
        <begin position="257"/>
        <end position="277"/>
    </location>
</feature>
<dbReference type="RefSeq" id="WP_188671217.1">
    <property type="nucleotide sequence ID" value="NZ_BMKA01000001.1"/>
</dbReference>
<keyword evidence="2" id="KW-0813">Transport</keyword>
<evidence type="ECO:0000256" key="6">
    <source>
        <dbReference type="ARBA" id="ARBA00023136"/>
    </source>
</evidence>
<evidence type="ECO:0000313" key="9">
    <source>
        <dbReference type="Proteomes" id="UP000628017"/>
    </source>
</evidence>
<evidence type="ECO:0000256" key="7">
    <source>
        <dbReference type="SAM" id="Phobius"/>
    </source>
</evidence>
<dbReference type="InterPro" id="IPR004776">
    <property type="entry name" value="Mem_transp_PIN-like"/>
</dbReference>
<keyword evidence="6 7" id="KW-0472">Membrane</keyword>
<feature type="transmembrane region" description="Helical" evidence="7">
    <location>
        <begin position="201"/>
        <end position="221"/>
    </location>
</feature>
<evidence type="ECO:0000256" key="2">
    <source>
        <dbReference type="ARBA" id="ARBA00022448"/>
    </source>
</evidence>
<dbReference type="AlphaFoldDB" id="A0A916VNH3"/>
<dbReference type="Proteomes" id="UP000628017">
    <property type="component" value="Unassembled WGS sequence"/>
</dbReference>
<dbReference type="Pfam" id="PF03547">
    <property type="entry name" value="Mem_trans"/>
    <property type="match status" value="1"/>
</dbReference>
<comment type="subcellular location">
    <subcellularLocation>
        <location evidence="1">Membrane</location>
        <topology evidence="1">Multi-pass membrane protein</topology>
    </subcellularLocation>
</comment>
<reference evidence="8" key="2">
    <citation type="submission" date="2020-09" db="EMBL/GenBank/DDBJ databases">
        <authorList>
            <person name="Sun Q."/>
            <person name="Zhou Y."/>
        </authorList>
    </citation>
    <scope>NUCLEOTIDE SEQUENCE</scope>
    <source>
        <strain evidence="8">CGMCC 1.15880</strain>
    </source>
</reference>
<dbReference type="EMBL" id="BMKA01000001">
    <property type="protein sequence ID" value="GGA10684.1"/>
    <property type="molecule type" value="Genomic_DNA"/>
</dbReference>
<proteinExistence type="predicted"/>
<keyword evidence="5 7" id="KW-1133">Transmembrane helix</keyword>
<dbReference type="GO" id="GO:0055085">
    <property type="term" value="P:transmembrane transport"/>
    <property type="evidence" value="ECO:0007669"/>
    <property type="project" value="InterPro"/>
</dbReference>
<evidence type="ECO:0000256" key="5">
    <source>
        <dbReference type="ARBA" id="ARBA00022989"/>
    </source>
</evidence>
<protein>
    <submittedName>
        <fullName evidence="8">Malonate transporter</fullName>
    </submittedName>
</protein>
<keyword evidence="4 7" id="KW-0812">Transmembrane</keyword>
<feature type="transmembrane region" description="Helical" evidence="7">
    <location>
        <begin position="69"/>
        <end position="88"/>
    </location>
</feature>
<keyword evidence="9" id="KW-1185">Reference proteome</keyword>
<dbReference type="GO" id="GO:0016020">
    <property type="term" value="C:membrane"/>
    <property type="evidence" value="ECO:0007669"/>
    <property type="project" value="UniProtKB-SubCell"/>
</dbReference>
<reference evidence="8" key="1">
    <citation type="journal article" date="2014" name="Int. J. Syst. Evol. Microbiol.">
        <title>Complete genome sequence of Corynebacterium casei LMG S-19264T (=DSM 44701T), isolated from a smear-ripened cheese.</title>
        <authorList>
            <consortium name="US DOE Joint Genome Institute (JGI-PGF)"/>
            <person name="Walter F."/>
            <person name="Albersmeier A."/>
            <person name="Kalinowski J."/>
            <person name="Ruckert C."/>
        </authorList>
    </citation>
    <scope>NUCLEOTIDE SEQUENCE</scope>
    <source>
        <strain evidence="8">CGMCC 1.15880</strain>
    </source>
</reference>
<evidence type="ECO:0000256" key="1">
    <source>
        <dbReference type="ARBA" id="ARBA00004141"/>
    </source>
</evidence>
<feature type="transmembrane region" description="Helical" evidence="7">
    <location>
        <begin position="127"/>
        <end position="149"/>
    </location>
</feature>
<keyword evidence="3" id="KW-1003">Cell membrane</keyword>
<evidence type="ECO:0000256" key="3">
    <source>
        <dbReference type="ARBA" id="ARBA00022475"/>
    </source>
</evidence>
<sequence length="312" mass="33218">MLEVFTVVLPVFLVVGAGYGAVYFNLFRDEYADALMKFTQNFAIPCLLFGAIAKLDLSAVFQFRLLGSFYAGSISCFTLGCLGAVFIFKRRPGEAVVLGFCALFANSVLLGFPIVERAFGAEALGPITAIVAIHAPFCYLLGITTIELVRADGRSLPTTAKIVVKAMFKNALMIGLALGFTVNLTGMWLPEGLWAATDMMARAALPAALFGLGAVLVRYGLSANIGETFYVLTLRLVVHPLIALFMATQVFGLEPEVTRVVVLTAAMAPGVNAYVFANMYDRAKGSAAGAILLGTAGAVFSVSIWLVILRAL</sequence>
<gene>
    <name evidence="8" type="ORF">GCM10011498_08520</name>
</gene>
<feature type="transmembrane region" description="Helical" evidence="7">
    <location>
        <begin position="289"/>
        <end position="308"/>
    </location>
</feature>
<comment type="caution">
    <text evidence="8">The sequence shown here is derived from an EMBL/GenBank/DDBJ whole genome shotgun (WGS) entry which is preliminary data.</text>
</comment>
<feature type="transmembrane region" description="Helical" evidence="7">
    <location>
        <begin position="95"/>
        <end position="115"/>
    </location>
</feature>
<feature type="transmembrane region" description="Helical" evidence="7">
    <location>
        <begin position="170"/>
        <end position="189"/>
    </location>
</feature>